<evidence type="ECO:0000256" key="5">
    <source>
        <dbReference type="ARBA" id="ARBA00022967"/>
    </source>
</evidence>
<dbReference type="Gene3D" id="3.40.50.300">
    <property type="entry name" value="P-loop containing nucleotide triphosphate hydrolases"/>
    <property type="match status" value="1"/>
</dbReference>
<dbReference type="PROSITE" id="PS00211">
    <property type="entry name" value="ABC_TRANSPORTER_1"/>
    <property type="match status" value="1"/>
</dbReference>
<reference evidence="11" key="1">
    <citation type="journal article" date="2019" name="Int. J. Syst. Evol. Microbiol.">
        <title>The Global Catalogue of Microorganisms (GCM) 10K type strain sequencing project: providing services to taxonomists for standard genome sequencing and annotation.</title>
        <authorList>
            <consortium name="The Broad Institute Genomics Platform"/>
            <consortium name="The Broad Institute Genome Sequencing Center for Infectious Disease"/>
            <person name="Wu L."/>
            <person name="Ma J."/>
        </authorList>
    </citation>
    <scope>NUCLEOTIDE SEQUENCE [LARGE SCALE GENOMIC DNA]</scope>
    <source>
        <strain evidence="11">JCM 17137</strain>
    </source>
</reference>
<dbReference type="InterPro" id="IPR003439">
    <property type="entry name" value="ABC_transporter-like_ATP-bd"/>
</dbReference>
<evidence type="ECO:0000259" key="9">
    <source>
        <dbReference type="PROSITE" id="PS50893"/>
    </source>
</evidence>
<name>A0ABP7G074_9ACTN</name>
<evidence type="ECO:0000256" key="1">
    <source>
        <dbReference type="ARBA" id="ARBA00022448"/>
    </source>
</evidence>
<dbReference type="PANTHER" id="PTHR42781:SF4">
    <property type="entry name" value="SPERMIDINE_PUTRESCINE IMPORT ATP-BINDING PROTEIN POTA"/>
    <property type="match status" value="1"/>
</dbReference>
<keyword evidence="1 7" id="KW-0813">Transport</keyword>
<organism evidence="10 11">
    <name type="scientific">Salinactinospora qingdaonensis</name>
    <dbReference type="NCBI Taxonomy" id="702744"/>
    <lineage>
        <taxon>Bacteria</taxon>
        <taxon>Bacillati</taxon>
        <taxon>Actinomycetota</taxon>
        <taxon>Actinomycetes</taxon>
        <taxon>Streptosporangiales</taxon>
        <taxon>Nocardiopsidaceae</taxon>
        <taxon>Salinactinospora</taxon>
    </lineage>
</organism>
<evidence type="ECO:0000256" key="2">
    <source>
        <dbReference type="ARBA" id="ARBA00022475"/>
    </source>
</evidence>
<evidence type="ECO:0000256" key="6">
    <source>
        <dbReference type="ARBA" id="ARBA00023136"/>
    </source>
</evidence>
<keyword evidence="2 7" id="KW-1003">Cell membrane</keyword>
<comment type="subunit">
    <text evidence="7">The complex is composed of two ATP-binding proteins (PotA), two transmembrane proteins (PotB and PotC) and a solute-binding protein (PotD).</text>
</comment>
<dbReference type="InterPro" id="IPR027417">
    <property type="entry name" value="P-loop_NTPase"/>
</dbReference>
<comment type="function">
    <text evidence="7">Part of the ABC transporter complex PotABCD involved in spermidine/putrescine import. Responsible for energy coupling to the transport system.</text>
</comment>
<evidence type="ECO:0000313" key="11">
    <source>
        <dbReference type="Proteomes" id="UP001500908"/>
    </source>
</evidence>
<dbReference type="Proteomes" id="UP001500908">
    <property type="component" value="Unassembled WGS sequence"/>
</dbReference>
<dbReference type="SUPFAM" id="SSF52540">
    <property type="entry name" value="P-loop containing nucleoside triphosphate hydrolases"/>
    <property type="match status" value="1"/>
</dbReference>
<dbReference type="GO" id="GO:0005524">
    <property type="term" value="F:ATP binding"/>
    <property type="evidence" value="ECO:0007669"/>
    <property type="project" value="UniProtKB-KW"/>
</dbReference>
<dbReference type="NCBIfam" id="TIGR01187">
    <property type="entry name" value="potA"/>
    <property type="match status" value="1"/>
</dbReference>
<dbReference type="SUPFAM" id="SSF50331">
    <property type="entry name" value="MOP-like"/>
    <property type="match status" value="1"/>
</dbReference>
<evidence type="ECO:0000313" key="10">
    <source>
        <dbReference type="EMBL" id="GAA3752047.1"/>
    </source>
</evidence>
<dbReference type="InterPro" id="IPR050093">
    <property type="entry name" value="ABC_SmlMolc_Importer"/>
</dbReference>
<dbReference type="InterPro" id="IPR003593">
    <property type="entry name" value="AAA+_ATPase"/>
</dbReference>
<feature type="region of interest" description="Disordered" evidence="8">
    <location>
        <begin position="1"/>
        <end position="22"/>
    </location>
</feature>
<dbReference type="PANTHER" id="PTHR42781">
    <property type="entry name" value="SPERMIDINE/PUTRESCINE IMPORT ATP-BINDING PROTEIN POTA"/>
    <property type="match status" value="1"/>
</dbReference>
<gene>
    <name evidence="7" type="primary">potA</name>
    <name evidence="10" type="ORF">GCM10022402_33830</name>
</gene>
<dbReference type="RefSeq" id="WP_344972957.1">
    <property type="nucleotide sequence ID" value="NZ_BAABDD010000016.1"/>
</dbReference>
<dbReference type="EMBL" id="BAABDD010000016">
    <property type="protein sequence ID" value="GAA3752047.1"/>
    <property type="molecule type" value="Genomic_DNA"/>
</dbReference>
<dbReference type="PROSITE" id="PS50893">
    <property type="entry name" value="ABC_TRANSPORTER_2"/>
    <property type="match status" value="1"/>
</dbReference>
<keyword evidence="5 7" id="KW-1278">Translocase</keyword>
<evidence type="ECO:0000256" key="3">
    <source>
        <dbReference type="ARBA" id="ARBA00022741"/>
    </source>
</evidence>
<proteinExistence type="inferred from homology"/>
<evidence type="ECO:0000256" key="7">
    <source>
        <dbReference type="RuleBase" id="RU364083"/>
    </source>
</evidence>
<dbReference type="InterPro" id="IPR017871">
    <property type="entry name" value="ABC_transporter-like_CS"/>
</dbReference>
<evidence type="ECO:0000256" key="4">
    <source>
        <dbReference type="ARBA" id="ARBA00022840"/>
    </source>
</evidence>
<comment type="similarity">
    <text evidence="7">Belongs to the ABC transporter superfamily. Spermidine/putrescine importer (TC 3.A.1.11.1) family.</text>
</comment>
<comment type="caution">
    <text evidence="10">The sequence shown here is derived from an EMBL/GenBank/DDBJ whole genome shotgun (WGS) entry which is preliminary data.</text>
</comment>
<evidence type="ECO:0000256" key="8">
    <source>
        <dbReference type="SAM" id="MobiDB-lite"/>
    </source>
</evidence>
<sequence>MATTGEQPSPSRTTDAAPSATPPAIGLEHLTKIYRSRAGVVTAVRGVDLAVERGEFLSLLGPSGCGKTTVLRLVAGFETPTSGTVRLAGAEVTDRPPHRRDVNMVFQSYALFPHMTVVDNVAFGLQRKRLARAEVKRRVREMLDLVELDAWAGHKPGHLSGGQQQRVALARALVNRPSALLLDEPLGALDRNLRQTMGTELTRIQRELGLTFVHVTHDQSEALALSDRIAVMNAGTVEQLAPPAEIYERPATAFVAGFLGTSNLLAGVVADREGVEHALLDIGAGRRLRVRSHAPEGARLHVTIRPEKISLSTTEPDTATDRLSGTVREIVYLGASTHYTVDVGQGTEIVAHRQNTANAGNIAERGDTVWLSWRGEHAYVLPR</sequence>
<accession>A0ABP7G074</accession>
<feature type="compositionally biased region" description="Low complexity" evidence="8">
    <location>
        <begin position="8"/>
        <end position="22"/>
    </location>
</feature>
<keyword evidence="6 7" id="KW-0472">Membrane</keyword>
<dbReference type="InterPro" id="IPR005893">
    <property type="entry name" value="PotA-like"/>
</dbReference>
<feature type="domain" description="ABC transporter" evidence="9">
    <location>
        <begin position="25"/>
        <end position="259"/>
    </location>
</feature>
<keyword evidence="11" id="KW-1185">Reference proteome</keyword>
<dbReference type="EC" id="7.6.2.11" evidence="7"/>
<dbReference type="Gene3D" id="2.40.50.100">
    <property type="match status" value="1"/>
</dbReference>
<dbReference type="Pfam" id="PF08402">
    <property type="entry name" value="TOBE_2"/>
    <property type="match status" value="1"/>
</dbReference>
<comment type="catalytic activity">
    <reaction evidence="7">
        <text>ATP + H2O + polyamine-[polyamine-binding protein]Side 1 = ADP + phosphate + polyamineSide 2 + [polyamine-binding protein]Side 1.</text>
        <dbReference type="EC" id="7.6.2.11"/>
    </reaction>
</comment>
<dbReference type="Pfam" id="PF00005">
    <property type="entry name" value="ABC_tran"/>
    <property type="match status" value="1"/>
</dbReference>
<keyword evidence="3 7" id="KW-0547">Nucleotide-binding</keyword>
<dbReference type="InterPro" id="IPR013611">
    <property type="entry name" value="Transp-assoc_OB_typ2"/>
</dbReference>
<keyword evidence="4 7" id="KW-0067">ATP-binding</keyword>
<protein>
    <recommendedName>
        <fullName evidence="7">Spermidine/putrescine import ATP-binding protein PotA</fullName>
        <ecNumber evidence="7">7.6.2.11</ecNumber>
    </recommendedName>
</protein>
<dbReference type="SMART" id="SM00382">
    <property type="entry name" value="AAA"/>
    <property type="match status" value="1"/>
</dbReference>
<dbReference type="InterPro" id="IPR008995">
    <property type="entry name" value="Mo/tungstate-bd_C_term_dom"/>
</dbReference>